<keyword evidence="1" id="KW-0812">Transmembrane</keyword>
<keyword evidence="1" id="KW-0472">Membrane</keyword>
<comment type="caution">
    <text evidence="2">The sequence shown here is derived from an EMBL/GenBank/DDBJ whole genome shotgun (WGS) entry which is preliminary data.</text>
</comment>
<name>A0ABW9GH80_9MICO</name>
<dbReference type="Proteomes" id="UP001630303">
    <property type="component" value="Unassembled WGS sequence"/>
</dbReference>
<evidence type="ECO:0000313" key="2">
    <source>
        <dbReference type="EMBL" id="MFM2719915.1"/>
    </source>
</evidence>
<evidence type="ECO:0000256" key="1">
    <source>
        <dbReference type="SAM" id="Phobius"/>
    </source>
</evidence>
<protein>
    <submittedName>
        <fullName evidence="2">Uncharacterized protein</fullName>
    </submittedName>
</protein>
<dbReference type="RefSeq" id="WP_375095923.1">
    <property type="nucleotide sequence ID" value="NZ_JAROCE010000001.1"/>
</dbReference>
<feature type="transmembrane region" description="Helical" evidence="1">
    <location>
        <begin position="12"/>
        <end position="34"/>
    </location>
</feature>
<reference evidence="2 3" key="1">
    <citation type="submission" date="2023-03" db="EMBL/GenBank/DDBJ databases">
        <title>MT1 and MT2 Draft Genomes of Novel Species.</title>
        <authorList>
            <person name="Venkateswaran K."/>
        </authorList>
    </citation>
    <scope>NUCLEOTIDE SEQUENCE [LARGE SCALE GENOMIC DNA]</scope>
    <source>
        <strain evidence="2 3">IF8SW-P5</strain>
    </source>
</reference>
<keyword evidence="3" id="KW-1185">Reference proteome</keyword>
<gene>
    <name evidence="2" type="ORF">P5G46_05310</name>
</gene>
<accession>A0ABW9GH80</accession>
<organism evidence="2 3">
    <name type="scientific">Microbacterium mcarthurae</name>
    <dbReference type="NCBI Taxonomy" id="3035918"/>
    <lineage>
        <taxon>Bacteria</taxon>
        <taxon>Bacillati</taxon>
        <taxon>Actinomycetota</taxon>
        <taxon>Actinomycetes</taxon>
        <taxon>Micrococcales</taxon>
        <taxon>Microbacteriaceae</taxon>
        <taxon>Microbacterium</taxon>
    </lineage>
</organism>
<evidence type="ECO:0000313" key="3">
    <source>
        <dbReference type="Proteomes" id="UP001630303"/>
    </source>
</evidence>
<proteinExistence type="predicted"/>
<keyword evidence="1" id="KW-1133">Transmembrane helix</keyword>
<sequence>MSEPRSRLSTAARVAIAAAAVIIAGAVGFLIWFLNIPQDPNEEATQRLQQWQQLFEQYRETNGALPDLPDGGYCLGTGFPTGSGGTANCRDYDASNYYTEQGSVELMEALASVGSLPTGVSAAVNGTIGPYVEYRGDEVVLLTAQESGCVAPATDVWNDGATLFICAISLAR</sequence>
<dbReference type="EMBL" id="JAROCE010000001">
    <property type="protein sequence ID" value="MFM2719915.1"/>
    <property type="molecule type" value="Genomic_DNA"/>
</dbReference>